<dbReference type="PROSITE" id="PS50075">
    <property type="entry name" value="CARRIER"/>
    <property type="match status" value="1"/>
</dbReference>
<sequence>MSEFTLDDLFRIISSATGEPLDSASPEELQNTAFGELGVDSLALLETATRVELETGVTIQDSEVPRLECPRSFLDYVTERLKEAV</sequence>
<dbReference type="InterPro" id="IPR006162">
    <property type="entry name" value="Ppantetheine_attach_site"/>
</dbReference>
<evidence type="ECO:0000313" key="4">
    <source>
        <dbReference type="EMBL" id="KUO15292.1"/>
    </source>
</evidence>
<keyword evidence="2" id="KW-0597">Phosphoprotein</keyword>
<keyword evidence="5" id="KW-1185">Reference proteome</keyword>
<dbReference type="InterPro" id="IPR009081">
    <property type="entry name" value="PP-bd_ACP"/>
</dbReference>
<dbReference type="Proteomes" id="UP000053260">
    <property type="component" value="Unassembled WGS sequence"/>
</dbReference>
<protein>
    <recommendedName>
        <fullName evidence="3">Carrier domain-containing protein</fullName>
    </recommendedName>
</protein>
<evidence type="ECO:0000313" key="5">
    <source>
        <dbReference type="Proteomes" id="UP000053260"/>
    </source>
</evidence>
<reference evidence="4 5" key="1">
    <citation type="submission" date="2015-10" db="EMBL/GenBank/DDBJ databases">
        <title>Draft genome sequence of Streptomyces sp. RV15, isolated from a marine sponge.</title>
        <authorList>
            <person name="Ruckert C."/>
            <person name="Abdelmohsen U.R."/>
            <person name="Winkler A."/>
            <person name="Hentschel U."/>
            <person name="Kalinowski J."/>
            <person name="Kampfer P."/>
            <person name="Glaeser S."/>
        </authorList>
    </citation>
    <scope>NUCLEOTIDE SEQUENCE [LARGE SCALE GENOMIC DNA]</scope>
    <source>
        <strain evidence="4 5">RV15</strain>
    </source>
</reference>
<dbReference type="STRING" id="909626.AQJ91_42105"/>
<dbReference type="InterPro" id="IPR036736">
    <property type="entry name" value="ACP-like_sf"/>
</dbReference>
<name>A0A124IDI7_9ACTN</name>
<dbReference type="EMBL" id="LMXB01000117">
    <property type="protein sequence ID" value="KUO15292.1"/>
    <property type="molecule type" value="Genomic_DNA"/>
</dbReference>
<evidence type="ECO:0000256" key="1">
    <source>
        <dbReference type="ARBA" id="ARBA00022450"/>
    </source>
</evidence>
<dbReference type="PROSITE" id="PS00012">
    <property type="entry name" value="PHOSPHOPANTETHEINE"/>
    <property type="match status" value="1"/>
</dbReference>
<gene>
    <name evidence="4" type="ORF">AQJ91_42105</name>
</gene>
<comment type="caution">
    <text evidence="4">The sequence shown here is derived from an EMBL/GenBank/DDBJ whole genome shotgun (WGS) entry which is preliminary data.</text>
</comment>
<keyword evidence="1" id="KW-0596">Phosphopantetheine</keyword>
<dbReference type="OrthoDB" id="3537906at2"/>
<accession>A0A124IDI7</accession>
<evidence type="ECO:0000259" key="3">
    <source>
        <dbReference type="PROSITE" id="PS50075"/>
    </source>
</evidence>
<dbReference type="SUPFAM" id="SSF47336">
    <property type="entry name" value="ACP-like"/>
    <property type="match status" value="1"/>
</dbReference>
<organism evidence="4 5">
    <name type="scientific">Streptomyces dysideae</name>
    <dbReference type="NCBI Taxonomy" id="909626"/>
    <lineage>
        <taxon>Bacteria</taxon>
        <taxon>Bacillati</taxon>
        <taxon>Actinomycetota</taxon>
        <taxon>Actinomycetes</taxon>
        <taxon>Kitasatosporales</taxon>
        <taxon>Streptomycetaceae</taxon>
        <taxon>Streptomyces</taxon>
    </lineage>
</organism>
<proteinExistence type="predicted"/>
<dbReference type="AlphaFoldDB" id="A0A124IDI7"/>
<evidence type="ECO:0000256" key="2">
    <source>
        <dbReference type="ARBA" id="ARBA00022553"/>
    </source>
</evidence>
<feature type="domain" description="Carrier" evidence="3">
    <location>
        <begin position="1"/>
        <end position="81"/>
    </location>
</feature>
<dbReference type="Pfam" id="PF00550">
    <property type="entry name" value="PP-binding"/>
    <property type="match status" value="1"/>
</dbReference>
<dbReference type="RefSeq" id="WP_067033435.1">
    <property type="nucleotide sequence ID" value="NZ_KQ949119.1"/>
</dbReference>
<dbReference type="Gene3D" id="1.10.1200.10">
    <property type="entry name" value="ACP-like"/>
    <property type="match status" value="1"/>
</dbReference>